<dbReference type="EMBL" id="JQSG02000001">
    <property type="protein sequence ID" value="OBS11054.1"/>
    <property type="molecule type" value="Genomic_DNA"/>
</dbReference>
<proteinExistence type="predicted"/>
<name>A0A1A6C927_9GAMM</name>
<keyword evidence="3" id="KW-1185">Reference proteome</keyword>
<evidence type="ECO:0000256" key="1">
    <source>
        <dbReference type="SAM" id="Coils"/>
    </source>
</evidence>
<accession>A0A1A6C927</accession>
<gene>
    <name evidence="2" type="ORF">Thpro_020770</name>
</gene>
<dbReference type="AlphaFoldDB" id="A0A1A6C927"/>
<sequence>MAERERAIKENFKEKLAEAKLEIAQLKNDLKEVVKREVALLKLFDAREKAITKFAETWQKKELAKLQRVAAPKKRRGRPRKASS</sequence>
<dbReference type="OrthoDB" id="9984287at2"/>
<organism evidence="2 3">
    <name type="scientific">Acidihalobacter prosperus</name>
    <dbReference type="NCBI Taxonomy" id="160660"/>
    <lineage>
        <taxon>Bacteria</taxon>
        <taxon>Pseudomonadati</taxon>
        <taxon>Pseudomonadota</taxon>
        <taxon>Gammaproteobacteria</taxon>
        <taxon>Chromatiales</taxon>
        <taxon>Ectothiorhodospiraceae</taxon>
        <taxon>Acidihalobacter</taxon>
    </lineage>
</organism>
<keyword evidence="1" id="KW-0175">Coiled coil</keyword>
<comment type="caution">
    <text evidence="2">The sequence shown here is derived from an EMBL/GenBank/DDBJ whole genome shotgun (WGS) entry which is preliminary data.</text>
</comment>
<reference evidence="2 3" key="1">
    <citation type="journal article" date="2014" name="Genome Announc.">
        <title>Draft Genome Sequence of the Iron-Oxidizing, Acidophilic, and Halotolerant 'Thiobacillus prosperus' Type Strain DSM 5130.</title>
        <authorList>
            <person name="Ossandon F.J."/>
            <person name="Cardenas J.P."/>
            <person name="Corbett M."/>
            <person name="Quatrini R."/>
            <person name="Holmes D.S."/>
            <person name="Watkin E."/>
        </authorList>
    </citation>
    <scope>NUCLEOTIDE SEQUENCE [LARGE SCALE GENOMIC DNA]</scope>
    <source>
        <strain evidence="2 3">DSM 5130</strain>
    </source>
</reference>
<protein>
    <submittedName>
        <fullName evidence="2">Uncharacterized protein</fullName>
    </submittedName>
</protein>
<evidence type="ECO:0000313" key="3">
    <source>
        <dbReference type="Proteomes" id="UP000029273"/>
    </source>
</evidence>
<dbReference type="Proteomes" id="UP000029273">
    <property type="component" value="Unassembled WGS sequence"/>
</dbReference>
<evidence type="ECO:0000313" key="2">
    <source>
        <dbReference type="EMBL" id="OBS11054.1"/>
    </source>
</evidence>
<feature type="coiled-coil region" evidence="1">
    <location>
        <begin position="2"/>
        <end position="36"/>
    </location>
</feature>